<dbReference type="EMBL" id="CM001439">
    <property type="protein sequence ID" value="EHR52421.1"/>
    <property type="molecule type" value="Genomic_DNA"/>
</dbReference>
<dbReference type="Proteomes" id="UP000004926">
    <property type="component" value="Chromosome"/>
</dbReference>
<proteinExistence type="predicted"/>
<dbReference type="HOGENOM" id="CLU_2901549_0_0_11"/>
<sequence length="62" mass="6825">MRLLARQPEVFVRSLGPEEAQRVKITRSAKDRVRLRRSGIVLASVQGRFAGEIAATFAATEG</sequence>
<evidence type="ECO:0000313" key="2">
    <source>
        <dbReference type="Proteomes" id="UP000004926"/>
    </source>
</evidence>
<organism evidence="1 2">
    <name type="scientific">Saccharomonospora marina XMU15</name>
    <dbReference type="NCBI Taxonomy" id="882083"/>
    <lineage>
        <taxon>Bacteria</taxon>
        <taxon>Bacillati</taxon>
        <taxon>Actinomycetota</taxon>
        <taxon>Actinomycetes</taxon>
        <taxon>Pseudonocardiales</taxon>
        <taxon>Pseudonocardiaceae</taxon>
        <taxon>Saccharomonospora</taxon>
    </lineage>
</organism>
<dbReference type="AlphaFoldDB" id="H5X6Z1"/>
<dbReference type="RefSeq" id="WP_009155799.1">
    <property type="nucleotide sequence ID" value="NZ_CM001439.1"/>
</dbReference>
<gene>
    <name evidence="1" type="ORF">SacmaDRAFT_4229</name>
</gene>
<name>H5X6Z1_9PSEU</name>
<protein>
    <submittedName>
        <fullName evidence="1">Uncharacterized protein</fullName>
    </submittedName>
</protein>
<accession>H5X6Z1</accession>
<keyword evidence="2" id="KW-1185">Reference proteome</keyword>
<dbReference type="eggNOG" id="COG3415">
    <property type="taxonomic scope" value="Bacteria"/>
</dbReference>
<reference evidence="1 2" key="1">
    <citation type="journal article" date="2012" name="Stand. Genomic Sci.">
        <title>Genome sequence of the ocean sediment bacterium Saccharomonospora marina type strain (XMU15(T)).</title>
        <authorList>
            <person name="Klenk H.P."/>
            <person name="Lu M."/>
            <person name="Lucas S."/>
            <person name="Lapidus A."/>
            <person name="Copeland A."/>
            <person name="Pitluck S."/>
            <person name="Goodwin L.A."/>
            <person name="Han C."/>
            <person name="Tapia R."/>
            <person name="Brambilla E.M."/>
            <person name="Potter G."/>
            <person name="Land M."/>
            <person name="Ivanova N."/>
            <person name="Rohde M."/>
            <person name="Goker M."/>
            <person name="Detter J.C."/>
            <person name="Li W.J."/>
            <person name="Kyrpides N.C."/>
            <person name="Woyke T."/>
        </authorList>
    </citation>
    <scope>NUCLEOTIDE SEQUENCE [LARGE SCALE GENOMIC DNA]</scope>
    <source>
        <strain evidence="1 2">XMU15</strain>
    </source>
</reference>
<evidence type="ECO:0000313" key="1">
    <source>
        <dbReference type="EMBL" id="EHR52421.1"/>
    </source>
</evidence>